<dbReference type="AlphaFoldDB" id="A0A4V3XJC8"/>
<feature type="compositionally biased region" description="Low complexity" evidence="16">
    <location>
        <begin position="894"/>
        <end position="908"/>
    </location>
</feature>
<keyword evidence="7" id="KW-0677">Repeat</keyword>
<dbReference type="GO" id="GO:0032934">
    <property type="term" value="F:sterol binding"/>
    <property type="evidence" value="ECO:0007669"/>
    <property type="project" value="InterPro"/>
</dbReference>
<evidence type="ECO:0000256" key="2">
    <source>
        <dbReference type="ARBA" id="ARBA00004653"/>
    </source>
</evidence>
<evidence type="ECO:0000313" key="19">
    <source>
        <dbReference type="EMBL" id="THH32543.1"/>
    </source>
</evidence>
<evidence type="ECO:0000256" key="12">
    <source>
        <dbReference type="ARBA" id="ARBA00023121"/>
    </source>
</evidence>
<evidence type="ECO:0000256" key="5">
    <source>
        <dbReference type="ARBA" id="ARBA00022574"/>
    </source>
</evidence>
<dbReference type="InterPro" id="IPR030225">
    <property type="entry name" value="SCAP"/>
</dbReference>
<evidence type="ECO:0000256" key="16">
    <source>
        <dbReference type="SAM" id="MobiDB-lite"/>
    </source>
</evidence>
<keyword evidence="10" id="KW-0333">Golgi apparatus</keyword>
<evidence type="ECO:0000256" key="8">
    <source>
        <dbReference type="ARBA" id="ARBA00022824"/>
    </source>
</evidence>
<dbReference type="PANTHER" id="PTHR46378">
    <property type="entry name" value="STEROL REGULATORY ELEMENT-BINDING PROTEIN CLEAVAGE-ACTIVATING PROTEIN"/>
    <property type="match status" value="1"/>
</dbReference>
<feature type="compositionally biased region" description="Pro residues" evidence="16">
    <location>
        <begin position="1099"/>
        <end position="1110"/>
    </location>
</feature>
<keyword evidence="6 17" id="KW-0812">Transmembrane</keyword>
<name>A0A4V3XJC8_9APHY</name>
<evidence type="ECO:0000256" key="9">
    <source>
        <dbReference type="ARBA" id="ARBA00022989"/>
    </source>
</evidence>
<comment type="similarity">
    <text evidence="3">Belongs to the WD repeat SCAP family.</text>
</comment>
<evidence type="ECO:0000313" key="20">
    <source>
        <dbReference type="Proteomes" id="UP000308730"/>
    </source>
</evidence>
<evidence type="ECO:0000256" key="14">
    <source>
        <dbReference type="ARBA" id="ARBA00023180"/>
    </source>
</evidence>
<dbReference type="PROSITE" id="PS50156">
    <property type="entry name" value="SSD"/>
    <property type="match status" value="1"/>
</dbReference>
<evidence type="ECO:0000256" key="3">
    <source>
        <dbReference type="ARBA" id="ARBA00007410"/>
    </source>
</evidence>
<feature type="compositionally biased region" description="Basic residues" evidence="16">
    <location>
        <begin position="400"/>
        <end position="419"/>
    </location>
</feature>
<feature type="compositionally biased region" description="Polar residues" evidence="16">
    <location>
        <begin position="1043"/>
        <end position="1060"/>
    </location>
</feature>
<keyword evidence="5" id="KW-0853">WD repeat</keyword>
<keyword evidence="9 17" id="KW-1133">Transmembrane helix</keyword>
<feature type="transmembrane region" description="Helical" evidence="17">
    <location>
        <begin position="166"/>
        <end position="184"/>
    </location>
</feature>
<keyword evidence="15" id="KW-0753">Steroid metabolism</keyword>
<feature type="region of interest" description="Disordered" evidence="16">
    <location>
        <begin position="1033"/>
        <end position="1061"/>
    </location>
</feature>
<dbReference type="GO" id="GO:0008202">
    <property type="term" value="P:steroid metabolic process"/>
    <property type="evidence" value="ECO:0007669"/>
    <property type="project" value="UniProtKB-KW"/>
</dbReference>
<comment type="subcellular location">
    <subcellularLocation>
        <location evidence="1">Endoplasmic reticulum membrane</location>
        <topology evidence="1">Multi-pass membrane protein</topology>
    </subcellularLocation>
    <subcellularLocation>
        <location evidence="2">Golgi apparatus membrane</location>
        <topology evidence="2">Multi-pass membrane protein</topology>
    </subcellularLocation>
</comment>
<dbReference type="GO" id="GO:0000139">
    <property type="term" value="C:Golgi membrane"/>
    <property type="evidence" value="ECO:0007669"/>
    <property type="project" value="UniProtKB-SubCell"/>
</dbReference>
<dbReference type="InterPro" id="IPR053958">
    <property type="entry name" value="HMGCR/SNAP/NPC1-like_SSD"/>
</dbReference>
<proteinExistence type="inferred from homology"/>
<dbReference type="InterPro" id="IPR036322">
    <property type="entry name" value="WD40_repeat_dom_sf"/>
</dbReference>
<feature type="transmembrane region" description="Helical" evidence="17">
    <location>
        <begin position="196"/>
        <end position="222"/>
    </location>
</feature>
<dbReference type="GO" id="GO:0045540">
    <property type="term" value="P:regulation of cholesterol biosynthetic process"/>
    <property type="evidence" value="ECO:0007669"/>
    <property type="project" value="TreeGrafter"/>
</dbReference>
<gene>
    <name evidence="19" type="ORF">EUX98_g1647</name>
</gene>
<keyword evidence="8" id="KW-0256">Endoplasmic reticulum</keyword>
<organism evidence="19 20">
    <name type="scientific">Antrodiella citrinella</name>
    <dbReference type="NCBI Taxonomy" id="2447956"/>
    <lineage>
        <taxon>Eukaryota</taxon>
        <taxon>Fungi</taxon>
        <taxon>Dikarya</taxon>
        <taxon>Basidiomycota</taxon>
        <taxon>Agaricomycotina</taxon>
        <taxon>Agaricomycetes</taxon>
        <taxon>Polyporales</taxon>
        <taxon>Steccherinaceae</taxon>
        <taxon>Antrodiella</taxon>
    </lineage>
</organism>
<evidence type="ECO:0000256" key="7">
    <source>
        <dbReference type="ARBA" id="ARBA00022737"/>
    </source>
</evidence>
<evidence type="ECO:0000256" key="1">
    <source>
        <dbReference type="ARBA" id="ARBA00004477"/>
    </source>
</evidence>
<feature type="region of interest" description="Disordered" evidence="16">
    <location>
        <begin position="894"/>
        <end position="955"/>
    </location>
</feature>
<dbReference type="Gene3D" id="2.130.10.10">
    <property type="entry name" value="YVTN repeat-like/Quinoprotein amine dehydrogenase"/>
    <property type="match status" value="2"/>
</dbReference>
<feature type="compositionally biased region" description="Low complexity" evidence="16">
    <location>
        <begin position="1111"/>
        <end position="1135"/>
    </location>
</feature>
<accession>A0A4V3XJC8</accession>
<protein>
    <recommendedName>
        <fullName evidence="4">Sterol regulatory element-binding protein cleavage-activating protein</fullName>
    </recommendedName>
</protein>
<evidence type="ECO:0000256" key="10">
    <source>
        <dbReference type="ARBA" id="ARBA00023034"/>
    </source>
</evidence>
<dbReference type="PANTHER" id="PTHR46378:SF1">
    <property type="entry name" value="STEROL REGULATORY ELEMENT-BINDING PROTEIN CLEAVAGE-ACTIVATING PROTEIN"/>
    <property type="match status" value="1"/>
</dbReference>
<dbReference type="SUPFAM" id="SSF50978">
    <property type="entry name" value="WD40 repeat-like"/>
    <property type="match status" value="1"/>
</dbReference>
<evidence type="ECO:0000256" key="4">
    <source>
        <dbReference type="ARBA" id="ARBA00019541"/>
    </source>
</evidence>
<dbReference type="GO" id="GO:0032936">
    <property type="term" value="C:SREBP-SCAP complex"/>
    <property type="evidence" value="ECO:0007669"/>
    <property type="project" value="TreeGrafter"/>
</dbReference>
<feature type="region of interest" description="Disordered" evidence="16">
    <location>
        <begin position="397"/>
        <end position="420"/>
    </location>
</feature>
<keyword evidence="11" id="KW-0443">Lipid metabolism</keyword>
<dbReference type="InterPro" id="IPR000731">
    <property type="entry name" value="SSD"/>
</dbReference>
<keyword evidence="13 17" id="KW-0472">Membrane</keyword>
<comment type="caution">
    <text evidence="19">The sequence shown here is derived from an EMBL/GenBank/DDBJ whole genome shotgun (WGS) entry which is preliminary data.</text>
</comment>
<feature type="transmembrane region" description="Helical" evidence="17">
    <location>
        <begin position="303"/>
        <end position="325"/>
    </location>
</feature>
<feature type="compositionally biased region" description="Polar residues" evidence="16">
    <location>
        <begin position="909"/>
        <end position="923"/>
    </location>
</feature>
<evidence type="ECO:0000259" key="18">
    <source>
        <dbReference type="PROSITE" id="PS50156"/>
    </source>
</evidence>
<dbReference type="Proteomes" id="UP000308730">
    <property type="component" value="Unassembled WGS sequence"/>
</dbReference>
<dbReference type="InterPro" id="IPR015943">
    <property type="entry name" value="WD40/YVTN_repeat-like_dom_sf"/>
</dbReference>
<keyword evidence="20" id="KW-1185">Reference proteome</keyword>
<evidence type="ECO:0000256" key="17">
    <source>
        <dbReference type="SAM" id="Phobius"/>
    </source>
</evidence>
<feature type="region of interest" description="Disordered" evidence="16">
    <location>
        <begin position="1091"/>
        <end position="1143"/>
    </location>
</feature>
<feature type="transmembrane region" description="Helical" evidence="17">
    <location>
        <begin position="279"/>
        <end position="297"/>
    </location>
</feature>
<keyword evidence="12" id="KW-0446">Lipid-binding</keyword>
<dbReference type="GO" id="GO:0032933">
    <property type="term" value="P:SREBP signaling pathway"/>
    <property type="evidence" value="ECO:0007669"/>
    <property type="project" value="InterPro"/>
</dbReference>
<evidence type="ECO:0000256" key="6">
    <source>
        <dbReference type="ARBA" id="ARBA00022692"/>
    </source>
</evidence>
<dbReference type="Pfam" id="PF12349">
    <property type="entry name" value="Sterol-sensing"/>
    <property type="match status" value="1"/>
</dbReference>
<sequence>MLQDEDTGTLSQHTLLSTLKLEQRISDILSVHGVECLRGHDRRCFSLSPLAFWRHDESALMSDPDVLDTLKTSKNVSVSGITVTPEMVLAGRESNDPDSDDIDMATFLVLTYLFPDSDCLRNNAHFAWLRVLEEAAGSSGDLLMQAQVPHLVALEYPKNSFSVNRILSASPYIAYLAFLVYFGRSMRRMNTVHSRIGLAFTGLVEIVVSTLTSLSVCAIVGFRVTMVPWEIFPIVVIFIGVENMFSIVDAVVHTSIALPVKMRIAEGLSRAGTSNTLKLVSYNTVLGVIAGFSVGAIRQFCAFAIVVLVAHWFLVHTFFVTVLSIDMQRLELDELLRQNTSLAPTETAQALGAHPRSPKGKLARTAHIFNGRVVKNLSLFLLLAITATLYFLTYPPSSSPKHKPEHRLGLHRPKTRGHKVNLPESVSPAYNMWQILNPGGHDLVHVRMESPALLVLYDDAEIGEDRLITDDHDKVHHRSSFSWMSRMWSRTMRPLAWITKIVLIPITATTAMLYGLLLYLLKDADLLEAQRNRAEPDADEPEEVIPPVEGHLSFSTLPRAFITDVDLVAASKDGSVIVSISLQNEFALWRAKTKTWTTMDTSEILLGGGANQPSAAATLTAVAIDEEGTHCAVGTGGGVIALWSITGDSVKPLPSLCADNTISSITNIQFSSSIPDHQLTPRLSMPSPHSSASVSPDTPDALYVVYENGSVIKWTLISFAVPTYITPSRSASISSAFLVPVPGDGGVLVAFSLEDGTLDIRDLDRPDSLISQGCIIPAGNPLDLVSRVHVCAVELESEQHLVVAAATQAGVISLWDAQSSECLHILDEPFGDISRLRLTPGSAKVCSTCGELPYESFTLSFSTGQAVLFYRAYLSVPSRRCSCVHMQPGHQLRSSVLGRRSRSSSAASTNGTLTPSYPNQRARMSSISSTTSSLDTSMFPVSGHGVHSRRTSDKDSLRRNLDTFLATEHDDSEVPSPIGPQDVNNVTFLSSESRSALWQNLVVARIGDATCERGGWEVANEKIVGIRRKPRIPFVNGRKGSKKNATSTPMQVPNRSSDGLSPSALERWELWTFNPHDSRLEASTLLALEDDESLRPSSAAPPSPQLPPQPLKRLNGGQSSSIASSPTSTTLSPRTKLNGGTSTVNMIPRLHFTRVSPFVGDQSFCVAGFGNTIGVFSFKPCSGPGPPNGIANMTASPSFLPRQSR</sequence>
<feature type="transmembrane region" description="Helical" evidence="17">
    <location>
        <begin position="495"/>
        <end position="521"/>
    </location>
</feature>
<evidence type="ECO:0000256" key="11">
    <source>
        <dbReference type="ARBA" id="ARBA00023098"/>
    </source>
</evidence>
<evidence type="ECO:0000256" key="15">
    <source>
        <dbReference type="ARBA" id="ARBA00023221"/>
    </source>
</evidence>
<evidence type="ECO:0000256" key="13">
    <source>
        <dbReference type="ARBA" id="ARBA00023136"/>
    </source>
</evidence>
<feature type="domain" description="SSD" evidence="18">
    <location>
        <begin position="164"/>
        <end position="325"/>
    </location>
</feature>
<keyword evidence="14" id="KW-0325">Glycoprotein</keyword>
<feature type="transmembrane region" description="Helical" evidence="17">
    <location>
        <begin position="234"/>
        <end position="258"/>
    </location>
</feature>
<dbReference type="GO" id="GO:0005789">
    <property type="term" value="C:endoplasmic reticulum membrane"/>
    <property type="evidence" value="ECO:0007669"/>
    <property type="project" value="UniProtKB-SubCell"/>
</dbReference>
<dbReference type="OrthoDB" id="6510177at2759"/>
<feature type="compositionally biased region" description="Low complexity" evidence="16">
    <location>
        <begin position="925"/>
        <end position="937"/>
    </location>
</feature>
<reference evidence="19 20" key="1">
    <citation type="submission" date="2019-02" db="EMBL/GenBank/DDBJ databases">
        <title>Genome sequencing of the rare red list fungi Antrodiella citrinella (Flaviporus citrinellus).</title>
        <authorList>
            <person name="Buettner E."/>
            <person name="Kellner H."/>
        </authorList>
    </citation>
    <scope>NUCLEOTIDE SEQUENCE [LARGE SCALE GENOMIC DNA]</scope>
    <source>
        <strain evidence="19 20">DSM 108506</strain>
    </source>
</reference>
<dbReference type="EMBL" id="SGPM01000019">
    <property type="protein sequence ID" value="THH32543.1"/>
    <property type="molecule type" value="Genomic_DNA"/>
</dbReference>